<protein>
    <submittedName>
        <fullName evidence="1">Uncharacterized protein</fullName>
    </submittedName>
</protein>
<name>A0A7K0DLN8_9NOCA</name>
<dbReference type="AlphaFoldDB" id="A0A7K0DLN8"/>
<dbReference type="OrthoDB" id="3577809at2"/>
<evidence type="ECO:0000313" key="2">
    <source>
        <dbReference type="Proteomes" id="UP000431401"/>
    </source>
</evidence>
<organism evidence="1 2">
    <name type="scientific">Nocardia aurantia</name>
    <dbReference type="NCBI Taxonomy" id="2585199"/>
    <lineage>
        <taxon>Bacteria</taxon>
        <taxon>Bacillati</taxon>
        <taxon>Actinomycetota</taxon>
        <taxon>Actinomycetes</taxon>
        <taxon>Mycobacteriales</taxon>
        <taxon>Nocardiaceae</taxon>
        <taxon>Nocardia</taxon>
    </lineage>
</organism>
<evidence type="ECO:0000313" key="1">
    <source>
        <dbReference type="EMBL" id="MQY26666.1"/>
    </source>
</evidence>
<keyword evidence="2" id="KW-1185">Reference proteome</keyword>
<dbReference type="EMBL" id="WEGI01000004">
    <property type="protein sequence ID" value="MQY26666.1"/>
    <property type="molecule type" value="Genomic_DNA"/>
</dbReference>
<comment type="caution">
    <text evidence="1">The sequence shown here is derived from an EMBL/GenBank/DDBJ whole genome shotgun (WGS) entry which is preliminary data.</text>
</comment>
<gene>
    <name evidence="1" type="ORF">NRB56_22370</name>
</gene>
<proteinExistence type="predicted"/>
<sequence length="110" mass="11874">MKLTFLGKGGSDSGGCPSLFATDRDSYVVQGWQTNRPETVEIPHLLLGFCEPDTYIGTAMADTGRGTFTLSGRPISEADTLRQLNLASDETVVEVPKRERTFYGAASAAR</sequence>
<accession>A0A7K0DLN8</accession>
<dbReference type="Proteomes" id="UP000431401">
    <property type="component" value="Unassembled WGS sequence"/>
</dbReference>
<reference evidence="1 2" key="1">
    <citation type="submission" date="2019-10" db="EMBL/GenBank/DDBJ databases">
        <title>Nocardia macrotermitis sp. nov. and Nocardia aurantia sp. nov., isolated from the gut of fungus growing-termite Macrotermes natalensis.</title>
        <authorList>
            <person name="Benndorf R."/>
            <person name="Schwitalla J."/>
            <person name="Martin K."/>
            <person name="De Beer W."/>
            <person name="Kaster A.-K."/>
            <person name="Vollmers J."/>
            <person name="Poulsen M."/>
            <person name="Beemelmanns C."/>
        </authorList>
    </citation>
    <scope>NUCLEOTIDE SEQUENCE [LARGE SCALE GENOMIC DNA]</scope>
    <source>
        <strain evidence="1 2">RB56</strain>
    </source>
</reference>